<dbReference type="SUPFAM" id="SSF56645">
    <property type="entry name" value="Acyl-CoA dehydrogenase NM domain-like"/>
    <property type="match status" value="1"/>
</dbReference>
<dbReference type="InterPro" id="IPR006091">
    <property type="entry name" value="Acyl-CoA_Oxase/DH_mid-dom"/>
</dbReference>
<dbReference type="Pfam" id="PF08028">
    <property type="entry name" value="Acyl-CoA_dh_2"/>
    <property type="match status" value="1"/>
</dbReference>
<dbReference type="PANTHER" id="PTHR43831:SF1">
    <property type="entry name" value="ISOBUTYRYL-COA DEHYDROGENASE, MITOCHONDRIAL"/>
    <property type="match status" value="1"/>
</dbReference>
<evidence type="ECO:0000256" key="2">
    <source>
        <dbReference type="ARBA" id="ARBA00023002"/>
    </source>
</evidence>
<dbReference type="InterPro" id="IPR052547">
    <property type="entry name" value="Mito_Isobutyryl-CoADH"/>
</dbReference>
<dbReference type="Gene3D" id="2.40.110.10">
    <property type="entry name" value="Butyryl-CoA Dehydrogenase, subunit A, domain 2"/>
    <property type="match status" value="1"/>
</dbReference>
<keyword evidence="2" id="KW-0560">Oxidoreductase</keyword>
<sequence length="378" mass="41394">MSPLSDALLSLQDHAQSIRKRAAQYDQLGEIAQPTLDFLRHEGILSLAVPQEYGGAGIDFQDMTRIIASLAENDPSTALIVAMQYLHCFSIATSPSWPEALKEEVLSDIKAHGSLVNALRVEPELGTPSRGGIPATRLSHVNGQWVLSGRKIFSTGSSALRWGLVWCATDENPQRVGQVLVRLDQEAIAVQKSWHHLGMRATGSDTIVFNDAPVPERYLANIVSTEEGNPETPGLFVWHALILAHLYNAIARSARQWFTSFLQKRVPSGLGRPLATLPRFQTIVGEIDGLLLSNTALLNHAQTHYEAITLTEASQIKRLVTEQAISAVQRAIEVSGNPGLSQDNPLERHYRDVLCGRIHSPQADTVLEKAGFNALFPS</sequence>
<gene>
    <name evidence="6" type="ORF">AA15669_1714</name>
</gene>
<dbReference type="EMBL" id="BAQD01000087">
    <property type="protein sequence ID" value="GBQ08277.1"/>
    <property type="molecule type" value="Genomic_DNA"/>
</dbReference>
<dbReference type="InterPro" id="IPR036250">
    <property type="entry name" value="AcylCo_DH-like_C"/>
</dbReference>
<evidence type="ECO:0000256" key="1">
    <source>
        <dbReference type="ARBA" id="ARBA00022630"/>
    </source>
</evidence>
<evidence type="ECO:0000313" key="7">
    <source>
        <dbReference type="Proteomes" id="UP001062901"/>
    </source>
</evidence>
<dbReference type="Pfam" id="PF02771">
    <property type="entry name" value="Acyl-CoA_dh_N"/>
    <property type="match status" value="1"/>
</dbReference>
<dbReference type="InterPro" id="IPR046373">
    <property type="entry name" value="Acyl-CoA_Oxase/DH_mid-dom_sf"/>
</dbReference>
<proteinExistence type="predicted"/>
<feature type="domain" description="Acyl-CoA dehydrogenase C-terminal" evidence="5">
    <location>
        <begin position="250"/>
        <end position="360"/>
    </location>
</feature>
<dbReference type="Gene3D" id="1.10.540.10">
    <property type="entry name" value="Acyl-CoA dehydrogenase/oxidase, N-terminal domain"/>
    <property type="match status" value="1"/>
</dbReference>
<dbReference type="RefSeq" id="WP_018980797.1">
    <property type="nucleotide sequence ID" value="NZ_BAQD01000087.1"/>
</dbReference>
<dbReference type="InterPro" id="IPR009100">
    <property type="entry name" value="AcylCoA_DH/oxidase_NM_dom_sf"/>
</dbReference>
<dbReference type="Pfam" id="PF02770">
    <property type="entry name" value="Acyl-CoA_dh_M"/>
    <property type="match status" value="1"/>
</dbReference>
<name>A0ABQ0P1F4_9PROT</name>
<reference evidence="6" key="1">
    <citation type="submission" date="2013-04" db="EMBL/GenBank/DDBJ databases">
        <title>The genome sequencing project of 58 acetic acid bacteria.</title>
        <authorList>
            <person name="Okamoto-Kainuma A."/>
            <person name="Ishikawa M."/>
            <person name="Umino S."/>
            <person name="Koizumi Y."/>
            <person name="Shiwa Y."/>
            <person name="Yoshikawa H."/>
            <person name="Matsutani M."/>
            <person name="Matsushita K."/>
        </authorList>
    </citation>
    <scope>NUCLEOTIDE SEQUENCE</scope>
    <source>
        <strain evidence="6">DSM 15669</strain>
    </source>
</reference>
<feature type="domain" description="Acyl-CoA oxidase/dehydrogenase middle" evidence="3">
    <location>
        <begin position="136"/>
        <end position="211"/>
    </location>
</feature>
<dbReference type="Gene3D" id="1.20.140.10">
    <property type="entry name" value="Butyryl-CoA Dehydrogenase, subunit A, domain 3"/>
    <property type="match status" value="1"/>
</dbReference>
<feature type="domain" description="Acyl-CoA dehydrogenase/oxidase N-terminal" evidence="4">
    <location>
        <begin position="16"/>
        <end position="93"/>
    </location>
</feature>
<evidence type="ECO:0000313" key="6">
    <source>
        <dbReference type="EMBL" id="GBQ08277.1"/>
    </source>
</evidence>
<evidence type="ECO:0000259" key="3">
    <source>
        <dbReference type="Pfam" id="PF02770"/>
    </source>
</evidence>
<keyword evidence="7" id="KW-1185">Reference proteome</keyword>
<dbReference type="PIRSF" id="PIRSF016578">
    <property type="entry name" value="HsaA"/>
    <property type="match status" value="1"/>
</dbReference>
<dbReference type="CDD" id="cd00567">
    <property type="entry name" value="ACAD"/>
    <property type="match status" value="1"/>
</dbReference>
<dbReference type="InterPro" id="IPR013107">
    <property type="entry name" value="Acyl-CoA_DH_C"/>
</dbReference>
<evidence type="ECO:0000259" key="4">
    <source>
        <dbReference type="Pfam" id="PF02771"/>
    </source>
</evidence>
<comment type="caution">
    <text evidence="6">The sequence shown here is derived from an EMBL/GenBank/DDBJ whole genome shotgun (WGS) entry which is preliminary data.</text>
</comment>
<evidence type="ECO:0000259" key="5">
    <source>
        <dbReference type="Pfam" id="PF08028"/>
    </source>
</evidence>
<keyword evidence="1" id="KW-0285">Flavoprotein</keyword>
<protein>
    <submittedName>
        <fullName evidence="6">Acyl-CoA dehydrogenase</fullName>
    </submittedName>
</protein>
<dbReference type="PANTHER" id="PTHR43831">
    <property type="entry name" value="ISOBUTYRYL-COA DEHYDROGENASE"/>
    <property type="match status" value="1"/>
</dbReference>
<dbReference type="InterPro" id="IPR037069">
    <property type="entry name" value="AcylCoA_DH/ox_N_sf"/>
</dbReference>
<organism evidence="6 7">
    <name type="scientific">Saccharibacter floricola DSM 15669</name>
    <dbReference type="NCBI Taxonomy" id="1123227"/>
    <lineage>
        <taxon>Bacteria</taxon>
        <taxon>Pseudomonadati</taxon>
        <taxon>Pseudomonadota</taxon>
        <taxon>Alphaproteobacteria</taxon>
        <taxon>Acetobacterales</taxon>
        <taxon>Acetobacteraceae</taxon>
        <taxon>Saccharibacter</taxon>
    </lineage>
</organism>
<dbReference type="SUPFAM" id="SSF47203">
    <property type="entry name" value="Acyl-CoA dehydrogenase C-terminal domain-like"/>
    <property type="match status" value="1"/>
</dbReference>
<dbReference type="Proteomes" id="UP001062901">
    <property type="component" value="Unassembled WGS sequence"/>
</dbReference>
<accession>A0ABQ0P1F4</accession>
<dbReference type="InterPro" id="IPR013786">
    <property type="entry name" value="AcylCoA_DH/ox_N"/>
</dbReference>